<keyword evidence="2" id="KW-1185">Reference proteome</keyword>
<gene>
    <name evidence="1" type="ORF">GCM10008917_20480</name>
</gene>
<protein>
    <submittedName>
        <fullName evidence="1">Uncharacterized protein</fullName>
    </submittedName>
</protein>
<organism evidence="1 2">
    <name type="scientific">Paraclostridium tenue</name>
    <dbReference type="NCBI Taxonomy" id="1737"/>
    <lineage>
        <taxon>Bacteria</taxon>
        <taxon>Bacillati</taxon>
        <taxon>Bacillota</taxon>
        <taxon>Clostridia</taxon>
        <taxon>Peptostreptococcales</taxon>
        <taxon>Peptostreptococcaceae</taxon>
        <taxon>Paraclostridium</taxon>
    </lineage>
</organism>
<accession>A0ABN1M6N6</accession>
<comment type="caution">
    <text evidence="1">The sequence shown here is derived from an EMBL/GenBank/DDBJ whole genome shotgun (WGS) entry which is preliminary data.</text>
</comment>
<proteinExistence type="predicted"/>
<dbReference type="Proteomes" id="UP001400965">
    <property type="component" value="Unassembled WGS sequence"/>
</dbReference>
<evidence type="ECO:0000313" key="2">
    <source>
        <dbReference type="Proteomes" id="UP001400965"/>
    </source>
</evidence>
<reference evidence="1 2" key="1">
    <citation type="journal article" date="2019" name="Int. J. Syst. Evol. Microbiol.">
        <title>The Global Catalogue of Microorganisms (GCM) 10K type strain sequencing project: providing services to taxonomists for standard genome sequencing and annotation.</title>
        <authorList>
            <consortium name="The Broad Institute Genomics Platform"/>
            <consortium name="The Broad Institute Genome Sequencing Center for Infectious Disease"/>
            <person name="Wu L."/>
            <person name="Ma J."/>
        </authorList>
    </citation>
    <scope>NUCLEOTIDE SEQUENCE [LARGE SCALE GENOMIC DNA]</scope>
    <source>
        <strain evidence="1 2">JCM 6486</strain>
    </source>
</reference>
<dbReference type="EMBL" id="BAAACP010000012">
    <property type="protein sequence ID" value="GAA0864962.1"/>
    <property type="molecule type" value="Genomic_DNA"/>
</dbReference>
<name>A0ABN1M6N6_9FIRM</name>
<sequence length="97" mass="11278">MINIIYIYPNTDFINGEINICRIIDEKIKETLVIYGIKNNKNLKIYITNTMTGDNKLIKEIDNLNEFKESILSNEIKIKSLKDLVGIEKYILNKIGQ</sequence>
<evidence type="ECO:0000313" key="1">
    <source>
        <dbReference type="EMBL" id="GAA0864962.1"/>
    </source>
</evidence>
<dbReference type="RefSeq" id="WP_346045613.1">
    <property type="nucleotide sequence ID" value="NZ_BAAACP010000012.1"/>
</dbReference>